<comment type="caution">
    <text evidence="2">The sequence shown here is derived from an EMBL/GenBank/DDBJ whole genome shotgun (WGS) entry which is preliminary data.</text>
</comment>
<evidence type="ECO:0000313" key="3">
    <source>
        <dbReference type="Proteomes" id="UP000825935"/>
    </source>
</evidence>
<accession>A0A8T2VGW1</accession>
<evidence type="ECO:0008006" key="4">
    <source>
        <dbReference type="Google" id="ProtNLM"/>
    </source>
</evidence>
<name>A0A8T2VGW1_CERRI</name>
<feature type="chain" id="PRO_5035836486" description="Secreted protein" evidence="1">
    <location>
        <begin position="21"/>
        <end position="80"/>
    </location>
</feature>
<keyword evidence="3" id="KW-1185">Reference proteome</keyword>
<evidence type="ECO:0000313" key="2">
    <source>
        <dbReference type="EMBL" id="KAH7445106.1"/>
    </source>
</evidence>
<sequence>MKSFTNLLFMGNLVNTLCRAVGCGCENYTIISKCDCSRKIIETFYMDGKICSKNQNAEIATVPLPDENPLNKSVVDGKNL</sequence>
<feature type="signal peptide" evidence="1">
    <location>
        <begin position="1"/>
        <end position="20"/>
    </location>
</feature>
<reference evidence="2" key="1">
    <citation type="submission" date="2021-08" db="EMBL/GenBank/DDBJ databases">
        <title>WGS assembly of Ceratopteris richardii.</title>
        <authorList>
            <person name="Marchant D.B."/>
            <person name="Chen G."/>
            <person name="Jenkins J."/>
            <person name="Shu S."/>
            <person name="Leebens-Mack J."/>
            <person name="Grimwood J."/>
            <person name="Schmutz J."/>
            <person name="Soltis P."/>
            <person name="Soltis D."/>
            <person name="Chen Z.-H."/>
        </authorList>
    </citation>
    <scope>NUCLEOTIDE SEQUENCE</scope>
    <source>
        <strain evidence="2">Whitten #5841</strain>
        <tissue evidence="2">Leaf</tissue>
    </source>
</reference>
<proteinExistence type="predicted"/>
<keyword evidence="1" id="KW-0732">Signal</keyword>
<gene>
    <name evidence="2" type="ORF">KP509_02G106700</name>
</gene>
<dbReference type="EMBL" id="CM035407">
    <property type="protein sequence ID" value="KAH7445106.1"/>
    <property type="molecule type" value="Genomic_DNA"/>
</dbReference>
<evidence type="ECO:0000256" key="1">
    <source>
        <dbReference type="SAM" id="SignalP"/>
    </source>
</evidence>
<dbReference type="Proteomes" id="UP000825935">
    <property type="component" value="Chromosome 2"/>
</dbReference>
<dbReference type="OrthoDB" id="2121828at2759"/>
<dbReference type="AlphaFoldDB" id="A0A8T2VGW1"/>
<protein>
    <recommendedName>
        <fullName evidence="4">Secreted protein</fullName>
    </recommendedName>
</protein>
<organism evidence="2 3">
    <name type="scientific">Ceratopteris richardii</name>
    <name type="common">Triangle waterfern</name>
    <dbReference type="NCBI Taxonomy" id="49495"/>
    <lineage>
        <taxon>Eukaryota</taxon>
        <taxon>Viridiplantae</taxon>
        <taxon>Streptophyta</taxon>
        <taxon>Embryophyta</taxon>
        <taxon>Tracheophyta</taxon>
        <taxon>Polypodiopsida</taxon>
        <taxon>Polypodiidae</taxon>
        <taxon>Polypodiales</taxon>
        <taxon>Pteridineae</taxon>
        <taxon>Pteridaceae</taxon>
        <taxon>Parkerioideae</taxon>
        <taxon>Ceratopteris</taxon>
    </lineage>
</organism>